<feature type="compositionally biased region" description="Low complexity" evidence="6">
    <location>
        <begin position="536"/>
        <end position="545"/>
    </location>
</feature>
<feature type="domain" description="Ig-like" evidence="8">
    <location>
        <begin position="90"/>
        <end position="184"/>
    </location>
</feature>
<dbReference type="InterPro" id="IPR003598">
    <property type="entry name" value="Ig_sub2"/>
</dbReference>
<keyword evidence="7" id="KW-0472">Membrane</keyword>
<dbReference type="InterPro" id="IPR003599">
    <property type="entry name" value="Ig_sub"/>
</dbReference>
<dbReference type="InterPro" id="IPR052598">
    <property type="entry name" value="IgSF_CEA-related"/>
</dbReference>
<dbReference type="Pfam" id="PF13927">
    <property type="entry name" value="Ig_3"/>
    <property type="match status" value="3"/>
</dbReference>
<dbReference type="InterPro" id="IPR007110">
    <property type="entry name" value="Ig-like_dom"/>
</dbReference>
<feature type="domain" description="Ig-like" evidence="8">
    <location>
        <begin position="381"/>
        <end position="467"/>
    </location>
</feature>
<dbReference type="SMART" id="SM00408">
    <property type="entry name" value="IGc2"/>
    <property type="match status" value="4"/>
</dbReference>
<keyword evidence="3" id="KW-0325">Glycoprotein</keyword>
<dbReference type="VEuPathDB" id="HostDB:ENSMFAG00000044764"/>
<feature type="transmembrane region" description="Helical" evidence="7">
    <location>
        <begin position="482"/>
        <end position="505"/>
    </location>
</feature>
<feature type="region of interest" description="Disordered" evidence="6">
    <location>
        <begin position="513"/>
        <end position="546"/>
    </location>
</feature>
<evidence type="ECO:0000313" key="9">
    <source>
        <dbReference type="Ensembl" id="ENSMFAP00000026692.2"/>
    </source>
</evidence>
<dbReference type="GO" id="GO:0009986">
    <property type="term" value="C:cell surface"/>
    <property type="evidence" value="ECO:0007669"/>
    <property type="project" value="TreeGrafter"/>
</dbReference>
<evidence type="ECO:0000256" key="5">
    <source>
        <dbReference type="ARBA" id="ARBA00038222"/>
    </source>
</evidence>
<dbReference type="Gene3D" id="2.60.40.10">
    <property type="entry name" value="Immunoglobulins"/>
    <property type="match status" value="4"/>
</dbReference>
<protein>
    <submittedName>
        <fullName evidence="9">CEA cell adhesion molecule 20</fullName>
    </submittedName>
</protein>
<organism evidence="9 10">
    <name type="scientific">Macaca fascicularis</name>
    <name type="common">Crab-eating macaque</name>
    <name type="synonym">Cynomolgus monkey</name>
    <dbReference type="NCBI Taxonomy" id="9541"/>
    <lineage>
        <taxon>Eukaryota</taxon>
        <taxon>Metazoa</taxon>
        <taxon>Chordata</taxon>
        <taxon>Craniata</taxon>
        <taxon>Vertebrata</taxon>
        <taxon>Euteleostomi</taxon>
        <taxon>Mammalia</taxon>
        <taxon>Eutheria</taxon>
        <taxon>Euarchontoglires</taxon>
        <taxon>Primates</taxon>
        <taxon>Haplorrhini</taxon>
        <taxon>Catarrhini</taxon>
        <taxon>Cercopithecidae</taxon>
        <taxon>Cercopithecinae</taxon>
        <taxon>Macaca</taxon>
    </lineage>
</organism>
<feature type="region of interest" description="Disordered" evidence="6">
    <location>
        <begin position="566"/>
        <end position="592"/>
    </location>
</feature>
<dbReference type="Ensembl" id="ENSMFAT00000000874.2">
    <property type="protein sequence ID" value="ENSMFAP00000026692.2"/>
    <property type="gene ID" value="ENSMFAG00000044764.2"/>
</dbReference>
<keyword evidence="4" id="KW-0393">Immunoglobulin domain</keyword>
<dbReference type="GO" id="GO:0007157">
    <property type="term" value="P:heterophilic cell-cell adhesion via plasma membrane cell adhesion molecules"/>
    <property type="evidence" value="ECO:0007669"/>
    <property type="project" value="TreeGrafter"/>
</dbReference>
<feature type="domain" description="Ig-like" evidence="8">
    <location>
        <begin position="195"/>
        <end position="281"/>
    </location>
</feature>
<keyword evidence="7" id="KW-1133">Transmembrane helix</keyword>
<feature type="domain" description="Ig-like" evidence="8">
    <location>
        <begin position="291"/>
        <end position="376"/>
    </location>
</feature>
<dbReference type="Pfam" id="PF13895">
    <property type="entry name" value="Ig_2"/>
    <property type="match status" value="1"/>
</dbReference>
<evidence type="ECO:0000256" key="1">
    <source>
        <dbReference type="ARBA" id="ARBA00022729"/>
    </source>
</evidence>
<dbReference type="PANTHER" id="PTHR44337">
    <property type="entry name" value="CARCINOEMBRYONIC ANTIGEN-RELATED CELL ADHESION MOLECULE 8"/>
    <property type="match status" value="1"/>
</dbReference>
<dbReference type="FunFam" id="2.60.40.10:FF:000244">
    <property type="entry name" value="carcinoembryonic antigen-related cell adhesion molecule 16"/>
    <property type="match status" value="2"/>
</dbReference>
<dbReference type="InterPro" id="IPR013783">
    <property type="entry name" value="Ig-like_fold"/>
</dbReference>
<dbReference type="CDD" id="cd00096">
    <property type="entry name" value="Ig"/>
    <property type="match status" value="1"/>
</dbReference>
<keyword evidence="10" id="KW-1185">Reference proteome</keyword>
<dbReference type="AlphaFoldDB" id="A0A2K5VPM3"/>
<evidence type="ECO:0000259" key="8">
    <source>
        <dbReference type="PROSITE" id="PS50835"/>
    </source>
</evidence>
<dbReference type="SUPFAM" id="SSF48726">
    <property type="entry name" value="Immunoglobulin"/>
    <property type="match status" value="4"/>
</dbReference>
<dbReference type="InterPro" id="IPR036179">
    <property type="entry name" value="Ig-like_dom_sf"/>
</dbReference>
<reference evidence="9" key="2">
    <citation type="submission" date="2025-08" db="UniProtKB">
        <authorList>
            <consortium name="Ensembl"/>
        </authorList>
    </citation>
    <scope>IDENTIFICATION</scope>
</reference>
<proteinExistence type="inferred from homology"/>
<dbReference type="SMART" id="SM00409">
    <property type="entry name" value="IG"/>
    <property type="match status" value="4"/>
</dbReference>
<gene>
    <name evidence="9" type="primary">CEACAM20</name>
</gene>
<accession>A0A2K5VPM3</accession>
<evidence type="ECO:0000256" key="6">
    <source>
        <dbReference type="SAM" id="MobiDB-lite"/>
    </source>
</evidence>
<keyword evidence="7" id="KW-0812">Transmembrane</keyword>
<name>A0A2K5VPM3_MACFA</name>
<reference evidence="9" key="3">
    <citation type="submission" date="2025-09" db="UniProtKB">
        <authorList>
            <consortium name="Ensembl"/>
        </authorList>
    </citation>
    <scope>IDENTIFICATION</scope>
</reference>
<dbReference type="GeneTree" id="ENSGT01100000263479"/>
<reference evidence="9 10" key="1">
    <citation type="submission" date="2013-03" db="EMBL/GenBank/DDBJ databases">
        <authorList>
            <person name="Warren W."/>
            <person name="Wilson R.K."/>
        </authorList>
    </citation>
    <scope>NUCLEOTIDE SEQUENCE</scope>
</reference>
<keyword evidence="1" id="KW-0732">Signal</keyword>
<dbReference type="PANTHER" id="PTHR44337:SF20">
    <property type="entry name" value="CARCINOEMBRYONIC ANTIGEN-RELATED CELL ADHESION MOLECULE 5-RELATED"/>
    <property type="match status" value="1"/>
</dbReference>
<evidence type="ECO:0000256" key="4">
    <source>
        <dbReference type="ARBA" id="ARBA00023319"/>
    </source>
</evidence>
<comment type="similarity">
    <text evidence="5">Belongs to the immunoglobulin superfamily. CEA family.</text>
</comment>
<sequence length="631" mass="69447">MCRGEGSAQPCCVSLRPASPSLGRRFLADPGRLQGLRSPGRLRVISRIHRCLSSLWTLWNPPAAAQLTLDANPLDATQSEDVVLSVFGTPRIPQIHGRSRELAKPTIAVSPGTAIEQKDMVTFYCNTKDVNITIHWVSNNLSLVFHERMQLSKDGKNLTILVVQREDSGTYHCEARDALLRQSSDPIFLDVKYGPDPVEIKLMSGVASGEVVEVMEGSDVTFLAETKSHPPSAYTWFLLDSILSHTTSTFTIHAVSREHEGLYKCLVSNSATHLSRLGTLKVQVLEKLTTPRVVPSSLNLVENARSVDLTCQTVNETVNVQWFVSGQPLLPSEHLQLSAGNRTLTIHGLQRNDTGPYACEVWNWGSWARSEPLELTINYGPDKVNITRESASKMVSTIEAELNSSLTLQCCAESKPGAEYRWTLEHSTWEHLGEQLIIRALTWEHNGIYNCTASNPLTGLARSASVLVKVVGPQSSSLSSGAIAGIVIGILAVIAVASELGYFLYIRSARRPSRKTAEDPSHETSQPTPKEEHPTEPSSESLSPEYCNISQLQGRIRVEKMQPPDLPEETYETKLPSASPGGNSFSPWKPPPKPLMPPLRLLSTVPKNTESIYEELVNPEPNTYVQINSLV</sequence>
<dbReference type="PROSITE" id="PS50835">
    <property type="entry name" value="IG_LIKE"/>
    <property type="match status" value="4"/>
</dbReference>
<dbReference type="Proteomes" id="UP000233100">
    <property type="component" value="Chromosome 19"/>
</dbReference>
<evidence type="ECO:0000256" key="7">
    <source>
        <dbReference type="SAM" id="Phobius"/>
    </source>
</evidence>
<evidence type="ECO:0000313" key="10">
    <source>
        <dbReference type="Proteomes" id="UP000233100"/>
    </source>
</evidence>
<keyword evidence="2" id="KW-1015">Disulfide bond</keyword>
<evidence type="ECO:0000256" key="2">
    <source>
        <dbReference type="ARBA" id="ARBA00023157"/>
    </source>
</evidence>
<evidence type="ECO:0000256" key="3">
    <source>
        <dbReference type="ARBA" id="ARBA00023180"/>
    </source>
</evidence>